<dbReference type="PROSITE" id="PS00122">
    <property type="entry name" value="CARBOXYLESTERASE_B_1"/>
    <property type="match status" value="1"/>
</dbReference>
<keyword evidence="6" id="KW-1185">Reference proteome</keyword>
<dbReference type="PANTHER" id="PTHR11559">
    <property type="entry name" value="CARBOXYLESTERASE"/>
    <property type="match status" value="1"/>
</dbReference>
<dbReference type="InterPro" id="IPR002018">
    <property type="entry name" value="CarbesteraseB"/>
</dbReference>
<sequence>MATVRIKQGALEGSVQDGIYSFLGIPYSEPPTGDRRWRPASSPPAWEGVRDATRFGKAAIQTVDTGVDLGAEYSEDCLYLNIWSGSLDPSAQQPVMVWIHGGGFLNGSSSMDVYSGQNLARRGVAVVSVNYRLGAFGFLRHPEAGGNFAVSDWVAALKWVSENVQMFGGNPQNVTIFGQSAGAVAVRTLLCTPAARGLFHRAIIQSAGFEDYAATPSPNSERVNETSEKFFNLLGSRDLDVLRRIPTEQIRVTSLTLCGTRPPPGYLHSPANLVWYPVPDDEVVMKEFSGWDEQVPVLFGCTEHEARAFWRPTGLHTAPGLDPSEIYTVETLANMSKVLARGGDHEMMNYFNNGKLSPYQALTELCSAAIWMEPAKATYHRFSALNRKTYFFIFSRISPAAQRSGMLSYHGAEIPYIFGNVSRNGLFKPWFGRKPPAVDDGPQPMDKDFDAIDVQIANDVQNAWVTFAHTGTPQFSDGSPWPHCDTRDMKLTVIGDQVEARQWYMDRVVSILSSLRDQKGTESA</sequence>
<dbReference type="InterPro" id="IPR029058">
    <property type="entry name" value="AB_hydrolase_fold"/>
</dbReference>
<proteinExistence type="inferred from homology"/>
<evidence type="ECO:0000256" key="2">
    <source>
        <dbReference type="ARBA" id="ARBA00022801"/>
    </source>
</evidence>
<evidence type="ECO:0000256" key="1">
    <source>
        <dbReference type="ARBA" id="ARBA00005964"/>
    </source>
</evidence>
<dbReference type="Pfam" id="PF00135">
    <property type="entry name" value="COesterase"/>
    <property type="match status" value="1"/>
</dbReference>
<dbReference type="Gene3D" id="3.40.50.1820">
    <property type="entry name" value="alpha/beta hydrolase"/>
    <property type="match status" value="1"/>
</dbReference>
<protein>
    <recommendedName>
        <fullName evidence="3">Carboxylic ester hydrolase</fullName>
        <ecNumber evidence="3">3.1.1.-</ecNumber>
    </recommendedName>
</protein>
<feature type="domain" description="Carboxylesterase type B" evidence="4">
    <location>
        <begin position="3"/>
        <end position="500"/>
    </location>
</feature>
<comment type="caution">
    <text evidence="5">The sequence shown here is derived from an EMBL/GenBank/DDBJ whole genome shotgun (WGS) entry which is preliminary data.</text>
</comment>
<evidence type="ECO:0000313" key="6">
    <source>
        <dbReference type="Proteomes" id="UP001273209"/>
    </source>
</evidence>
<comment type="similarity">
    <text evidence="1 3">Belongs to the type-B carboxylesterase/lipase family.</text>
</comment>
<evidence type="ECO:0000259" key="4">
    <source>
        <dbReference type="Pfam" id="PF00135"/>
    </source>
</evidence>
<dbReference type="InterPro" id="IPR019826">
    <property type="entry name" value="Carboxylesterase_B_AS"/>
</dbReference>
<dbReference type="SUPFAM" id="SSF53474">
    <property type="entry name" value="alpha/beta-Hydrolases"/>
    <property type="match status" value="1"/>
</dbReference>
<keyword evidence="2 3" id="KW-0378">Hydrolase</keyword>
<gene>
    <name evidence="5" type="ORF">Triagg1_9695</name>
</gene>
<name>A0AAE1LWB7_9HYPO</name>
<dbReference type="RefSeq" id="XP_062751383.1">
    <property type="nucleotide sequence ID" value="XM_062904680.1"/>
</dbReference>
<dbReference type="InterPro" id="IPR000997">
    <property type="entry name" value="Cholinesterase"/>
</dbReference>
<dbReference type="GO" id="GO:0004104">
    <property type="term" value="F:cholinesterase activity"/>
    <property type="evidence" value="ECO:0007669"/>
    <property type="project" value="InterPro"/>
</dbReference>
<accession>A0AAE1LWB7</accession>
<dbReference type="Proteomes" id="UP001273209">
    <property type="component" value="Unassembled WGS sequence"/>
</dbReference>
<dbReference type="EMBL" id="JAWRVG010000057">
    <property type="protein sequence ID" value="KAK4062825.1"/>
    <property type="molecule type" value="Genomic_DNA"/>
</dbReference>
<organism evidence="5 6">
    <name type="scientific">Trichoderma aggressivum f. europaeum</name>
    <dbReference type="NCBI Taxonomy" id="173218"/>
    <lineage>
        <taxon>Eukaryota</taxon>
        <taxon>Fungi</taxon>
        <taxon>Dikarya</taxon>
        <taxon>Ascomycota</taxon>
        <taxon>Pezizomycotina</taxon>
        <taxon>Sordariomycetes</taxon>
        <taxon>Hypocreomycetidae</taxon>
        <taxon>Hypocreales</taxon>
        <taxon>Hypocreaceae</taxon>
        <taxon>Trichoderma</taxon>
    </lineage>
</organism>
<dbReference type="PRINTS" id="PR00878">
    <property type="entry name" value="CHOLNESTRASE"/>
</dbReference>
<dbReference type="InterPro" id="IPR050309">
    <property type="entry name" value="Type-B_Carboxylest/Lipase"/>
</dbReference>
<evidence type="ECO:0000313" key="5">
    <source>
        <dbReference type="EMBL" id="KAK4062825.1"/>
    </source>
</evidence>
<dbReference type="AlphaFoldDB" id="A0AAE1LWB7"/>
<evidence type="ECO:0000256" key="3">
    <source>
        <dbReference type="RuleBase" id="RU361235"/>
    </source>
</evidence>
<dbReference type="GeneID" id="87924585"/>
<dbReference type="EC" id="3.1.1.-" evidence="3"/>
<reference evidence="5" key="1">
    <citation type="submission" date="2023-11" db="EMBL/GenBank/DDBJ databases">
        <title>The genome sequences of three competitors of mushroom-forming fungi.</title>
        <authorList>
            <person name="Beijen E."/>
            <person name="Ohm R.A."/>
        </authorList>
    </citation>
    <scope>NUCLEOTIDE SEQUENCE</scope>
    <source>
        <strain evidence="5">CBS 100526</strain>
    </source>
</reference>